<dbReference type="Gene3D" id="3.20.20.150">
    <property type="entry name" value="Divalent-metal-dependent TIM barrel enzymes"/>
    <property type="match status" value="1"/>
</dbReference>
<name>A0A1C3E3N4_9PLAN</name>
<comment type="caution">
    <text evidence="2">The sequence shown here is derived from an EMBL/GenBank/DDBJ whole genome shotgun (WGS) entry which is preliminary data.</text>
</comment>
<keyword evidence="3" id="KW-1185">Reference proteome</keyword>
<evidence type="ECO:0000313" key="2">
    <source>
        <dbReference type="EMBL" id="ODA27854.1"/>
    </source>
</evidence>
<dbReference type="PANTHER" id="PTHR12110">
    <property type="entry name" value="HYDROXYPYRUVATE ISOMERASE"/>
    <property type="match status" value="1"/>
</dbReference>
<evidence type="ECO:0000259" key="1">
    <source>
        <dbReference type="Pfam" id="PF01261"/>
    </source>
</evidence>
<dbReference type="GO" id="GO:0016853">
    <property type="term" value="F:isomerase activity"/>
    <property type="evidence" value="ECO:0007669"/>
    <property type="project" value="UniProtKB-KW"/>
</dbReference>
<dbReference type="OrthoDB" id="211587at2"/>
<dbReference type="SUPFAM" id="SSF51658">
    <property type="entry name" value="Xylose isomerase-like"/>
    <property type="match status" value="1"/>
</dbReference>
<feature type="domain" description="Xylose isomerase-like TIM barrel" evidence="1">
    <location>
        <begin position="23"/>
        <end position="254"/>
    </location>
</feature>
<dbReference type="PANTHER" id="PTHR12110:SF21">
    <property type="entry name" value="XYLOSE ISOMERASE-LIKE TIM BARREL DOMAIN-CONTAINING PROTEIN"/>
    <property type="match status" value="1"/>
</dbReference>
<dbReference type="STRING" id="1841610.A6X21_14950"/>
<protein>
    <submittedName>
        <fullName evidence="2">Xylose isomerase</fullName>
    </submittedName>
</protein>
<keyword evidence="2" id="KW-0413">Isomerase</keyword>
<dbReference type="InterPro" id="IPR050312">
    <property type="entry name" value="IolE/XylAMocC-like"/>
</dbReference>
<dbReference type="EMBL" id="LYDR01000159">
    <property type="protein sequence ID" value="ODA27854.1"/>
    <property type="molecule type" value="Genomic_DNA"/>
</dbReference>
<gene>
    <name evidence="2" type="ORF">A6X21_14950</name>
</gene>
<sequence>MSRLGLINSAWGQAGRETVWGLQKTKEIGFDTVDLLVDPLDLPVTEKRAIQRELDRLELPLVSICCVSAGLIDPFPSVRKFHLDRAVQHLDLVYELGGENLLLVLGEYIWNQEVIPPEEQWQSAVEACQALGAYAGELGLKIALELEPFHLSLLNSVDAMDRFLNDVGEPAVGANIDISHLCLAHVPAEELKKLKGRAFHVHISDCDGKIHGDLPPGRGVVQFAPYLEAIRDMEIPGAISIELEYSPDPDAIEAWVNEAYQSTRKLLQQSGLA</sequence>
<dbReference type="InterPro" id="IPR036237">
    <property type="entry name" value="Xyl_isomerase-like_sf"/>
</dbReference>
<reference evidence="2 3" key="1">
    <citation type="submission" date="2016-05" db="EMBL/GenBank/DDBJ databases">
        <title>Genomic and physiological characterization of Planctopirus sp. isolated from fresh water lake.</title>
        <authorList>
            <person name="Subhash Y."/>
            <person name="Ramana C."/>
        </authorList>
    </citation>
    <scope>NUCLEOTIDE SEQUENCE [LARGE SCALE GENOMIC DNA]</scope>
    <source>
        <strain evidence="2 3">JC280</strain>
    </source>
</reference>
<dbReference type="InterPro" id="IPR013022">
    <property type="entry name" value="Xyl_isomerase-like_TIM-brl"/>
</dbReference>
<accession>A0A1C3E3N4</accession>
<evidence type="ECO:0000313" key="3">
    <source>
        <dbReference type="Proteomes" id="UP000094828"/>
    </source>
</evidence>
<organism evidence="2 3">
    <name type="scientific">Planctopirus hydrillae</name>
    <dbReference type="NCBI Taxonomy" id="1841610"/>
    <lineage>
        <taxon>Bacteria</taxon>
        <taxon>Pseudomonadati</taxon>
        <taxon>Planctomycetota</taxon>
        <taxon>Planctomycetia</taxon>
        <taxon>Planctomycetales</taxon>
        <taxon>Planctomycetaceae</taxon>
        <taxon>Planctopirus</taxon>
    </lineage>
</organism>
<dbReference type="Proteomes" id="UP000094828">
    <property type="component" value="Unassembled WGS sequence"/>
</dbReference>
<dbReference type="AlphaFoldDB" id="A0A1C3E3N4"/>
<dbReference type="RefSeq" id="WP_068853443.1">
    <property type="nucleotide sequence ID" value="NZ_LYDR01000159.1"/>
</dbReference>
<proteinExistence type="predicted"/>
<dbReference type="Pfam" id="PF01261">
    <property type="entry name" value="AP_endonuc_2"/>
    <property type="match status" value="1"/>
</dbReference>